<dbReference type="GO" id="GO:0015807">
    <property type="term" value="P:L-amino acid transport"/>
    <property type="evidence" value="ECO:0007669"/>
    <property type="project" value="TreeGrafter"/>
</dbReference>
<reference evidence="6" key="1">
    <citation type="submission" date="2016-10" db="EMBL/GenBank/DDBJ databases">
        <authorList>
            <person name="Wibberg D."/>
        </authorList>
    </citation>
    <scope>NUCLEOTIDE SEQUENCE [LARGE SCALE GENOMIC DNA]</scope>
</reference>
<dbReference type="PANTHER" id="PTHR43820">
    <property type="entry name" value="HIGH-AFFINITY BRANCHED-CHAIN AMINO ACID TRANSPORT ATP-BINDING PROTEIN LIVF"/>
    <property type="match status" value="1"/>
</dbReference>
<keyword evidence="2" id="KW-0813">Transport</keyword>
<dbReference type="RefSeq" id="WP_342030083.1">
    <property type="nucleotide sequence ID" value="NZ_FNXB01000064.1"/>
</dbReference>
<comment type="similarity">
    <text evidence="1">Belongs to the ABC transporter superfamily.</text>
</comment>
<dbReference type="AlphaFoldDB" id="A0A1K0JBC2"/>
<dbReference type="PANTHER" id="PTHR43820:SF4">
    <property type="entry name" value="HIGH-AFFINITY BRANCHED-CHAIN AMINO ACID TRANSPORT ATP-BINDING PROTEIN LIVF"/>
    <property type="match status" value="1"/>
</dbReference>
<evidence type="ECO:0000313" key="6">
    <source>
        <dbReference type="Proteomes" id="UP000183063"/>
    </source>
</evidence>
<dbReference type="Proteomes" id="UP000183063">
    <property type="component" value="Unassembled WGS sequence"/>
</dbReference>
<dbReference type="STRING" id="501024.RTCCBAU85039_6309"/>
<dbReference type="GO" id="GO:0005524">
    <property type="term" value="F:ATP binding"/>
    <property type="evidence" value="ECO:0007669"/>
    <property type="project" value="InterPro"/>
</dbReference>
<evidence type="ECO:0000313" key="5">
    <source>
        <dbReference type="EMBL" id="SEI20070.1"/>
    </source>
</evidence>
<feature type="domain" description="ABC transporter" evidence="4">
    <location>
        <begin position="24"/>
        <end position="62"/>
    </location>
</feature>
<proteinExistence type="inferred from homology"/>
<gene>
    <name evidence="5" type="primary">livF_7</name>
    <name evidence="5" type="ORF">RTCCBAU85039_6309</name>
</gene>
<dbReference type="InterPro" id="IPR027417">
    <property type="entry name" value="P-loop_NTPase"/>
</dbReference>
<dbReference type="InterPro" id="IPR003439">
    <property type="entry name" value="ABC_transporter-like_ATP-bd"/>
</dbReference>
<evidence type="ECO:0000256" key="1">
    <source>
        <dbReference type="ARBA" id="ARBA00005417"/>
    </source>
</evidence>
<dbReference type="GO" id="GO:0016887">
    <property type="term" value="F:ATP hydrolysis activity"/>
    <property type="evidence" value="ECO:0007669"/>
    <property type="project" value="InterPro"/>
</dbReference>
<dbReference type="InterPro" id="IPR052156">
    <property type="entry name" value="BCAA_Transport_ATP-bd_LivF"/>
</dbReference>
<sequence length="139" mass="15337">MRTCNWHSAKGASIEEIYELFPKLNILRNQKAQGLSGGERQMVAVARALMVPSKVILLDEPFEGLAPAIVQDIRSAVSKLRARASLIIVEHHAESVLQSPTAPTSWSMDESPIRAPPMTLRWILPLRPDFSASPVNINS</sequence>
<organism evidence="5 6">
    <name type="scientific">Rhizobium tibeticum</name>
    <dbReference type="NCBI Taxonomy" id="501024"/>
    <lineage>
        <taxon>Bacteria</taxon>
        <taxon>Pseudomonadati</taxon>
        <taxon>Pseudomonadota</taxon>
        <taxon>Alphaproteobacteria</taxon>
        <taxon>Hyphomicrobiales</taxon>
        <taxon>Rhizobiaceae</taxon>
        <taxon>Rhizobium/Agrobacterium group</taxon>
        <taxon>Rhizobium</taxon>
    </lineage>
</organism>
<dbReference type="SUPFAM" id="SSF52540">
    <property type="entry name" value="P-loop containing nucleoside triphosphate hydrolases"/>
    <property type="match status" value="1"/>
</dbReference>
<accession>A0A1K0JBC2</accession>
<evidence type="ECO:0000256" key="2">
    <source>
        <dbReference type="ARBA" id="ARBA00022448"/>
    </source>
</evidence>
<evidence type="ECO:0000259" key="4">
    <source>
        <dbReference type="Pfam" id="PF00005"/>
    </source>
</evidence>
<dbReference type="GO" id="GO:0015658">
    <property type="term" value="F:branched-chain amino acid transmembrane transporter activity"/>
    <property type="evidence" value="ECO:0007669"/>
    <property type="project" value="TreeGrafter"/>
</dbReference>
<dbReference type="EMBL" id="FNXB01000064">
    <property type="protein sequence ID" value="SEI20070.1"/>
    <property type="molecule type" value="Genomic_DNA"/>
</dbReference>
<dbReference type="Pfam" id="PF00005">
    <property type="entry name" value="ABC_tran"/>
    <property type="match status" value="1"/>
</dbReference>
<dbReference type="Gene3D" id="3.40.50.300">
    <property type="entry name" value="P-loop containing nucleotide triphosphate hydrolases"/>
    <property type="match status" value="1"/>
</dbReference>
<evidence type="ECO:0000256" key="3">
    <source>
        <dbReference type="ARBA" id="ARBA00022970"/>
    </source>
</evidence>
<name>A0A1K0JBC2_9HYPH</name>
<protein>
    <submittedName>
        <fullName evidence="5">LIV-I protein F</fullName>
    </submittedName>
</protein>
<keyword evidence="3" id="KW-0029">Amino-acid transport</keyword>